<dbReference type="PANTHER" id="PTHR20903:SF0">
    <property type="entry name" value="PREFOLDIN SUBUNIT 1"/>
    <property type="match status" value="1"/>
</dbReference>
<evidence type="ECO:0000313" key="4">
    <source>
        <dbReference type="Proteomes" id="UP001271007"/>
    </source>
</evidence>
<comment type="caution">
    <text evidence="3">The sequence shown here is derived from an EMBL/GenBank/DDBJ whole genome shotgun (WGS) entry which is preliminary data.</text>
</comment>
<accession>A0AAJ0G771</accession>
<name>A0AAJ0G771_9PEZI</name>
<dbReference type="GO" id="GO:0044183">
    <property type="term" value="F:protein folding chaperone"/>
    <property type="evidence" value="ECO:0007669"/>
    <property type="project" value="TreeGrafter"/>
</dbReference>
<organism evidence="3 4">
    <name type="scientific">Extremus antarcticus</name>
    <dbReference type="NCBI Taxonomy" id="702011"/>
    <lineage>
        <taxon>Eukaryota</taxon>
        <taxon>Fungi</taxon>
        <taxon>Dikarya</taxon>
        <taxon>Ascomycota</taxon>
        <taxon>Pezizomycotina</taxon>
        <taxon>Dothideomycetes</taxon>
        <taxon>Dothideomycetidae</taxon>
        <taxon>Mycosphaerellales</taxon>
        <taxon>Extremaceae</taxon>
        <taxon>Extremus</taxon>
    </lineage>
</organism>
<evidence type="ECO:0000256" key="2">
    <source>
        <dbReference type="ARBA" id="ARBA00023186"/>
    </source>
</evidence>
<protein>
    <recommendedName>
        <fullName evidence="5">Prefoldin subunit 1</fullName>
    </recommendedName>
</protein>
<evidence type="ECO:0008006" key="5">
    <source>
        <dbReference type="Google" id="ProtNLM"/>
    </source>
</evidence>
<dbReference type="InterPro" id="IPR009053">
    <property type="entry name" value="Prefoldin"/>
</dbReference>
<keyword evidence="4" id="KW-1185">Reference proteome</keyword>
<dbReference type="PANTHER" id="PTHR20903">
    <property type="entry name" value="PREFOLDIN SUBUNIT 1-RELATED"/>
    <property type="match status" value="1"/>
</dbReference>
<dbReference type="Gene3D" id="1.10.287.370">
    <property type="match status" value="1"/>
</dbReference>
<dbReference type="GO" id="GO:0016272">
    <property type="term" value="C:prefoldin complex"/>
    <property type="evidence" value="ECO:0007669"/>
    <property type="project" value="InterPro"/>
</dbReference>
<keyword evidence="2" id="KW-0143">Chaperone</keyword>
<reference evidence="3" key="1">
    <citation type="submission" date="2023-04" db="EMBL/GenBank/DDBJ databases">
        <title>Black Yeasts Isolated from many extreme environments.</title>
        <authorList>
            <person name="Coleine C."/>
            <person name="Stajich J.E."/>
            <person name="Selbmann L."/>
        </authorList>
    </citation>
    <scope>NUCLEOTIDE SEQUENCE</scope>
    <source>
        <strain evidence="3">CCFEE 5312</strain>
    </source>
</reference>
<dbReference type="GO" id="GO:0005737">
    <property type="term" value="C:cytoplasm"/>
    <property type="evidence" value="ECO:0007669"/>
    <property type="project" value="TreeGrafter"/>
</dbReference>
<evidence type="ECO:0000313" key="3">
    <source>
        <dbReference type="EMBL" id="KAK3051650.1"/>
    </source>
</evidence>
<dbReference type="GO" id="GO:0051082">
    <property type="term" value="F:unfolded protein binding"/>
    <property type="evidence" value="ECO:0007669"/>
    <property type="project" value="InterPro"/>
</dbReference>
<dbReference type="EMBL" id="JAWDJX010000025">
    <property type="protein sequence ID" value="KAK3051650.1"/>
    <property type="molecule type" value="Genomic_DNA"/>
</dbReference>
<dbReference type="Pfam" id="PF01920">
    <property type="entry name" value="Prefoldin_2"/>
    <property type="match status" value="1"/>
</dbReference>
<dbReference type="Proteomes" id="UP001271007">
    <property type="component" value="Unassembled WGS sequence"/>
</dbReference>
<dbReference type="AlphaFoldDB" id="A0AAJ0G771"/>
<proteinExistence type="inferred from homology"/>
<sequence length="121" mass="13907">MASIPNEKLQEVLKEIEAKAQFSAQQLQIVRGQMTSKQREKRMLELSSKELATIPKETPVYDGVGKMFVLTTTSDVKERQDKEAVDIDKEMENLLKKQQYLEISNKNATQHIEQIFNHQGS</sequence>
<evidence type="ECO:0000256" key="1">
    <source>
        <dbReference type="ARBA" id="ARBA00008045"/>
    </source>
</evidence>
<dbReference type="SUPFAM" id="SSF46579">
    <property type="entry name" value="Prefoldin"/>
    <property type="match status" value="1"/>
</dbReference>
<dbReference type="InterPro" id="IPR002777">
    <property type="entry name" value="PFD_beta-like"/>
</dbReference>
<gene>
    <name evidence="3" type="ORF">LTR09_007305</name>
</gene>
<comment type="similarity">
    <text evidence="1">Belongs to the prefoldin subunit beta family.</text>
</comment>